<dbReference type="HOGENOM" id="CLU_077086_0_1_12"/>
<dbReference type="NCBIfam" id="NF040499">
    <property type="entry name" value="Bdr_N_group1"/>
    <property type="match status" value="1"/>
</dbReference>
<feature type="coiled-coil region" evidence="1">
    <location>
        <begin position="47"/>
        <end position="107"/>
    </location>
</feature>
<protein>
    <submittedName>
        <fullName evidence="3">BDR-repeat family protein</fullName>
    </submittedName>
</protein>
<reference evidence="3" key="1">
    <citation type="submission" date="2013-02" db="EMBL/GenBank/DDBJ databases">
        <title>Comparative genomics of Borrelia species.</title>
        <authorList>
            <person name="Schwan T.G."/>
            <person name="Raffel S.J."/>
            <person name="Porcella S.F."/>
        </authorList>
    </citation>
    <scope>NUCLEOTIDE SEQUENCE</scope>
    <source>
        <strain evidence="3">YOR</strain>
        <plasmid evidence="3">unnamed</plasmid>
    </source>
</reference>
<accession>W5SG63</accession>
<geneLocation type="plasmid" evidence="3">
    <name>unnamed</name>
</geneLocation>
<evidence type="ECO:0000256" key="1">
    <source>
        <dbReference type="SAM" id="Coils"/>
    </source>
</evidence>
<sequence length="158" mass="18756">MFMQNVKVKDNPYITEKRIYSEFVKIGMHKAIALDLSKRYYHNELTYKDLENLERNFNLKIENFEKQFNVKFTYLEDKIDNVKAELNIKIDNAKAELNTKIDNVEKNLNLKFDYLNDKIDVSVKALNENIKETNNLVRWVFGFTFVIAITIIAGFIFK</sequence>
<dbReference type="EMBL" id="CP004158">
    <property type="protein sequence ID" value="AHH04131.1"/>
    <property type="molecule type" value="Genomic_DNA"/>
</dbReference>
<name>W5SG63_9SPIR</name>
<proteinExistence type="predicted"/>
<keyword evidence="3" id="KW-0614">Plasmid</keyword>
<feature type="transmembrane region" description="Helical" evidence="2">
    <location>
        <begin position="136"/>
        <end position="157"/>
    </location>
</feature>
<evidence type="ECO:0000313" key="3">
    <source>
        <dbReference type="EMBL" id="AHH04131.1"/>
    </source>
</evidence>
<keyword evidence="2" id="KW-0812">Transmembrane</keyword>
<dbReference type="AlphaFoldDB" id="W5SG63"/>
<dbReference type="Gene3D" id="1.20.120.20">
    <property type="entry name" value="Apolipoprotein"/>
    <property type="match status" value="1"/>
</dbReference>
<keyword evidence="2" id="KW-1133">Transmembrane helix</keyword>
<organism evidence="3">
    <name type="scientific">Borrelia nietonii YOR</name>
    <dbReference type="NCBI Taxonomy" id="1293576"/>
    <lineage>
        <taxon>Bacteria</taxon>
        <taxon>Pseudomonadati</taxon>
        <taxon>Spirochaetota</taxon>
        <taxon>Spirochaetia</taxon>
        <taxon>Spirochaetales</taxon>
        <taxon>Borreliaceae</taxon>
        <taxon>Borrelia</taxon>
        <taxon>Borrelia nietonii</taxon>
    </lineage>
</organism>
<gene>
    <name evidence="3" type="ORF">BHY_1180</name>
</gene>
<evidence type="ECO:0000256" key="2">
    <source>
        <dbReference type="SAM" id="Phobius"/>
    </source>
</evidence>
<keyword evidence="2" id="KW-0472">Membrane</keyword>
<keyword evidence="1" id="KW-0175">Coiled coil</keyword>